<dbReference type="AlphaFoldDB" id="A0A026X1T4"/>
<keyword evidence="4" id="KW-0804">Transcription</keyword>
<evidence type="ECO:0000256" key="1">
    <source>
        <dbReference type="ARBA" id="ARBA00004123"/>
    </source>
</evidence>
<dbReference type="GO" id="GO:0000981">
    <property type="term" value="F:DNA-binding transcription factor activity, RNA polymerase II-specific"/>
    <property type="evidence" value="ECO:0007669"/>
    <property type="project" value="TreeGrafter"/>
</dbReference>
<keyword evidence="9" id="KW-1185">Reference proteome</keyword>
<feature type="region of interest" description="Disordered" evidence="6">
    <location>
        <begin position="49"/>
        <end position="111"/>
    </location>
</feature>
<dbReference type="PANTHER" id="PTHR15741">
    <property type="entry name" value="BASIC HELIX-LOOP-HELIX ZIP TRANSCRIPTION FACTOR"/>
    <property type="match status" value="1"/>
</dbReference>
<gene>
    <name evidence="8" type="ORF">X777_07315</name>
</gene>
<dbReference type="OrthoDB" id="10029128at2759"/>
<keyword evidence="5" id="KW-0539">Nucleus</keyword>
<evidence type="ECO:0000313" key="9">
    <source>
        <dbReference type="Proteomes" id="UP000053097"/>
    </source>
</evidence>
<dbReference type="EMBL" id="KK107036">
    <property type="protein sequence ID" value="EZA61966.1"/>
    <property type="molecule type" value="Genomic_DNA"/>
</dbReference>
<protein>
    <submittedName>
        <fullName evidence="8">Transcription factor AP-4</fullName>
    </submittedName>
</protein>
<keyword evidence="2" id="KW-0805">Transcription regulation</keyword>
<dbReference type="InterPro" id="IPR011598">
    <property type="entry name" value="bHLH_dom"/>
</dbReference>
<dbReference type="Proteomes" id="UP000053097">
    <property type="component" value="Unassembled WGS sequence"/>
</dbReference>
<dbReference type="Gene3D" id="4.10.280.10">
    <property type="entry name" value="Helix-loop-helix DNA-binding domain"/>
    <property type="match status" value="1"/>
</dbReference>
<evidence type="ECO:0000256" key="5">
    <source>
        <dbReference type="ARBA" id="ARBA00023242"/>
    </source>
</evidence>
<feature type="domain" description="BHLH" evidence="7">
    <location>
        <begin position="103"/>
        <end position="157"/>
    </location>
</feature>
<dbReference type="GO" id="GO:0005634">
    <property type="term" value="C:nucleus"/>
    <property type="evidence" value="ECO:0007669"/>
    <property type="project" value="UniProtKB-SubCell"/>
</dbReference>
<keyword evidence="3" id="KW-0238">DNA-binding</keyword>
<feature type="compositionally biased region" description="Basic residues" evidence="6">
    <location>
        <begin position="239"/>
        <end position="256"/>
    </location>
</feature>
<dbReference type="CDD" id="cd11419">
    <property type="entry name" value="bHLHzip_TFAP4"/>
    <property type="match status" value="1"/>
</dbReference>
<feature type="region of interest" description="Disordered" evidence="6">
    <location>
        <begin position="333"/>
        <end position="363"/>
    </location>
</feature>
<name>A0A026X1T4_OOCBI</name>
<evidence type="ECO:0000256" key="3">
    <source>
        <dbReference type="ARBA" id="ARBA00023125"/>
    </source>
</evidence>
<dbReference type="InterPro" id="IPR036638">
    <property type="entry name" value="HLH_DNA-bd_sf"/>
</dbReference>
<dbReference type="GO" id="GO:0000978">
    <property type="term" value="F:RNA polymerase II cis-regulatory region sequence-specific DNA binding"/>
    <property type="evidence" value="ECO:0007669"/>
    <property type="project" value="TreeGrafter"/>
</dbReference>
<evidence type="ECO:0000256" key="6">
    <source>
        <dbReference type="SAM" id="MobiDB-lite"/>
    </source>
</evidence>
<proteinExistence type="predicted"/>
<reference evidence="8 9" key="1">
    <citation type="journal article" date="2014" name="Curr. Biol.">
        <title>The genome of the clonal raider ant Cerapachys biroi.</title>
        <authorList>
            <person name="Oxley P.R."/>
            <person name="Ji L."/>
            <person name="Fetter-Pruneda I."/>
            <person name="McKenzie S.K."/>
            <person name="Li C."/>
            <person name="Hu H."/>
            <person name="Zhang G."/>
            <person name="Kronauer D.J."/>
        </authorList>
    </citation>
    <scope>NUCLEOTIDE SEQUENCE [LARGE SCALE GENOMIC DNA]</scope>
</reference>
<feature type="compositionally biased region" description="Basic and acidic residues" evidence="6">
    <location>
        <begin position="95"/>
        <end position="111"/>
    </location>
</feature>
<evidence type="ECO:0000313" key="8">
    <source>
        <dbReference type="EMBL" id="EZA61966.1"/>
    </source>
</evidence>
<comment type="subcellular location">
    <subcellularLocation>
        <location evidence="1">Nucleus</location>
    </subcellularLocation>
</comment>
<dbReference type="Pfam" id="PF00010">
    <property type="entry name" value="HLH"/>
    <property type="match status" value="1"/>
</dbReference>
<dbReference type="InterPro" id="IPR052207">
    <property type="entry name" value="Max-like/E-box_TFs"/>
</dbReference>
<evidence type="ECO:0000256" key="2">
    <source>
        <dbReference type="ARBA" id="ARBA00023015"/>
    </source>
</evidence>
<dbReference type="SUPFAM" id="SSF47459">
    <property type="entry name" value="HLH, helix-loop-helix DNA-binding domain"/>
    <property type="match status" value="1"/>
</dbReference>
<organism evidence="8 9">
    <name type="scientific">Ooceraea biroi</name>
    <name type="common">Clonal raider ant</name>
    <name type="synonym">Cerapachys biroi</name>
    <dbReference type="NCBI Taxonomy" id="2015173"/>
    <lineage>
        <taxon>Eukaryota</taxon>
        <taxon>Metazoa</taxon>
        <taxon>Ecdysozoa</taxon>
        <taxon>Arthropoda</taxon>
        <taxon>Hexapoda</taxon>
        <taxon>Insecta</taxon>
        <taxon>Pterygota</taxon>
        <taxon>Neoptera</taxon>
        <taxon>Endopterygota</taxon>
        <taxon>Hymenoptera</taxon>
        <taxon>Apocrita</taxon>
        <taxon>Aculeata</taxon>
        <taxon>Formicoidea</taxon>
        <taxon>Formicidae</taxon>
        <taxon>Dorylinae</taxon>
        <taxon>Ooceraea</taxon>
    </lineage>
</organism>
<dbReference type="PANTHER" id="PTHR15741:SF27">
    <property type="entry name" value="TRANSCRIPTION FACTOR AP-4"/>
    <property type="match status" value="1"/>
</dbReference>
<feature type="region of interest" description="Disordered" evidence="6">
    <location>
        <begin position="239"/>
        <end position="258"/>
    </location>
</feature>
<feature type="compositionally biased region" description="Low complexity" evidence="6">
    <location>
        <begin position="51"/>
        <end position="62"/>
    </location>
</feature>
<dbReference type="PROSITE" id="PS50888">
    <property type="entry name" value="BHLH"/>
    <property type="match status" value="1"/>
</dbReference>
<feature type="compositionally biased region" description="Low complexity" evidence="6">
    <location>
        <begin position="76"/>
        <end position="91"/>
    </location>
</feature>
<evidence type="ECO:0000256" key="4">
    <source>
        <dbReference type="ARBA" id="ARBA00023163"/>
    </source>
</evidence>
<evidence type="ECO:0000259" key="7">
    <source>
        <dbReference type="PROSITE" id="PS50888"/>
    </source>
</evidence>
<sequence>MSVFGGDDRILLEEIVEATEQSEAELCGSVETVDDGSVTTSVTVAEVADTQEQQPQQQQPPQSKGNGTGRRVASQNVGLSNGNGVSNVGRVTPRSHMEQEKRIRREIANSNERRRMQSINAGFQSLRTLLPHHEGEKLSKVSRCSALCKVRSIVGTEHFSIRILLSRLYEYSLVLARSRARKREREREREKLWRLAATCPKVAAIIQRRSRTGSIPFASLAGGWLARLDNLAASRVKGTKARRGARRERASKRAKGPRATGCDVLVRLNIDTQRRANRDDEAAANNERCLPARSARFLHSLDYSQGYNCHRQSGPYPQRNASAGRSVGSEFSFRARIGGEKKTKKRKRRDCVARSERNSGGPSLRPLVAALSLATAPPPPCSSSVLSSRALRLSSLRLSLRHYGRRAALPFPRFLFSPRKWTKLRRPRVHCALRPSSYSWRRPQLGCSAVHAIRHFSLTRQRPKHFYANRTGTVIFRASVQVQGRRAFVGKEKTDVKTWLRKRRSFFMSVFS</sequence>
<accession>A0A026X1T4</accession>
<dbReference type="SMART" id="SM00353">
    <property type="entry name" value="HLH"/>
    <property type="match status" value="1"/>
</dbReference>
<dbReference type="GO" id="GO:0046983">
    <property type="term" value="F:protein dimerization activity"/>
    <property type="evidence" value="ECO:0007669"/>
    <property type="project" value="InterPro"/>
</dbReference>